<dbReference type="AlphaFoldDB" id="A0A6L6WXQ1"/>
<feature type="compositionally biased region" description="Polar residues" evidence="1">
    <location>
        <begin position="34"/>
        <end position="53"/>
    </location>
</feature>
<dbReference type="RefSeq" id="WP_157166161.1">
    <property type="nucleotide sequence ID" value="NZ_WPNZ01000008.1"/>
</dbReference>
<evidence type="ECO:0000313" key="2">
    <source>
        <dbReference type="EMBL" id="MVO86283.1"/>
    </source>
</evidence>
<sequence>MSAAGSSPPEETAFAAEVKRSSRVSGATAGPVSPSDSSYNWPHQSSSWPDWPD</sequence>
<dbReference type="Proteomes" id="UP000483802">
    <property type="component" value="Unassembled WGS sequence"/>
</dbReference>
<reference evidence="2 3" key="1">
    <citation type="submission" date="2019-11" db="EMBL/GenBank/DDBJ databases">
        <title>Streptomyces typhae sp. nov., a novel endophytic actinomycete isolated from the root of cattail pollen (Typha angustifolia L.).</title>
        <authorList>
            <person name="Peng C."/>
        </authorList>
    </citation>
    <scope>NUCLEOTIDE SEQUENCE [LARGE SCALE GENOMIC DNA]</scope>
    <source>
        <strain evidence="3">p1417</strain>
    </source>
</reference>
<feature type="region of interest" description="Disordered" evidence="1">
    <location>
        <begin position="1"/>
        <end position="53"/>
    </location>
</feature>
<keyword evidence="3" id="KW-1185">Reference proteome</keyword>
<protein>
    <submittedName>
        <fullName evidence="2">Uncharacterized protein</fullName>
    </submittedName>
</protein>
<gene>
    <name evidence="2" type="ORF">GPA10_16335</name>
</gene>
<name>A0A6L6WXQ1_9ACTN</name>
<comment type="caution">
    <text evidence="2">The sequence shown here is derived from an EMBL/GenBank/DDBJ whole genome shotgun (WGS) entry which is preliminary data.</text>
</comment>
<organism evidence="2 3">
    <name type="scientific">Streptomyces typhae</name>
    <dbReference type="NCBI Taxonomy" id="2681492"/>
    <lineage>
        <taxon>Bacteria</taxon>
        <taxon>Bacillati</taxon>
        <taxon>Actinomycetota</taxon>
        <taxon>Actinomycetes</taxon>
        <taxon>Kitasatosporales</taxon>
        <taxon>Streptomycetaceae</taxon>
        <taxon>Streptomyces</taxon>
    </lineage>
</organism>
<accession>A0A6L6WXQ1</accession>
<evidence type="ECO:0000256" key="1">
    <source>
        <dbReference type="SAM" id="MobiDB-lite"/>
    </source>
</evidence>
<evidence type="ECO:0000313" key="3">
    <source>
        <dbReference type="Proteomes" id="UP000483802"/>
    </source>
</evidence>
<proteinExistence type="predicted"/>
<dbReference type="EMBL" id="WPNZ01000008">
    <property type="protein sequence ID" value="MVO86283.1"/>
    <property type="molecule type" value="Genomic_DNA"/>
</dbReference>